<name>A0A552WMF2_9MICO</name>
<dbReference type="Proteomes" id="UP000318693">
    <property type="component" value="Unassembled WGS sequence"/>
</dbReference>
<dbReference type="SUPFAM" id="SSF55729">
    <property type="entry name" value="Acyl-CoA N-acyltransferases (Nat)"/>
    <property type="match status" value="1"/>
</dbReference>
<dbReference type="Pfam" id="PF00583">
    <property type="entry name" value="Acetyltransf_1"/>
    <property type="match status" value="1"/>
</dbReference>
<dbReference type="Gene3D" id="3.40.630.30">
    <property type="match status" value="1"/>
</dbReference>
<reference evidence="2 3" key="1">
    <citation type="submission" date="2019-07" db="EMBL/GenBank/DDBJ databases">
        <title>Georgenia wutianyii sp. nov. and Georgenia *** sp. nov. isolated from plateau pika (Ochotona curzoniae) in the Qinghai-Tibet plateau of China.</title>
        <authorList>
            <person name="Tian Z."/>
        </authorList>
    </citation>
    <scope>NUCLEOTIDE SEQUENCE [LARGE SCALE GENOMIC DNA]</scope>
    <source>
        <strain evidence="2 3">Z446</strain>
    </source>
</reference>
<evidence type="ECO:0000313" key="2">
    <source>
        <dbReference type="EMBL" id="TRW43958.1"/>
    </source>
</evidence>
<dbReference type="InterPro" id="IPR000182">
    <property type="entry name" value="GNAT_dom"/>
</dbReference>
<dbReference type="RefSeq" id="WP_143419384.1">
    <property type="nucleotide sequence ID" value="NZ_VJXR01000059.1"/>
</dbReference>
<protein>
    <submittedName>
        <fullName evidence="2">GNAT family N-acetyltransferase</fullName>
    </submittedName>
</protein>
<dbReference type="InterPro" id="IPR052742">
    <property type="entry name" value="Mito_N-acetyltransferase"/>
</dbReference>
<dbReference type="GO" id="GO:0016747">
    <property type="term" value="F:acyltransferase activity, transferring groups other than amino-acyl groups"/>
    <property type="evidence" value="ECO:0007669"/>
    <property type="project" value="InterPro"/>
</dbReference>
<feature type="domain" description="N-acetyltransferase" evidence="1">
    <location>
        <begin position="1"/>
        <end position="159"/>
    </location>
</feature>
<comment type="caution">
    <text evidence="2">The sequence shown here is derived from an EMBL/GenBank/DDBJ whole genome shotgun (WGS) entry which is preliminary data.</text>
</comment>
<dbReference type="CDD" id="cd04301">
    <property type="entry name" value="NAT_SF"/>
    <property type="match status" value="1"/>
</dbReference>
<dbReference type="InterPro" id="IPR016181">
    <property type="entry name" value="Acyl_CoA_acyltransferase"/>
</dbReference>
<evidence type="ECO:0000259" key="1">
    <source>
        <dbReference type="PROSITE" id="PS51186"/>
    </source>
</evidence>
<evidence type="ECO:0000313" key="3">
    <source>
        <dbReference type="Proteomes" id="UP000318693"/>
    </source>
</evidence>
<dbReference type="PANTHER" id="PTHR43138:SF1">
    <property type="entry name" value="N-ACETYLTRANSFERASE ACA1"/>
    <property type="match status" value="1"/>
</dbReference>
<organism evidence="2 3">
    <name type="scientific">Georgenia yuyongxinii</name>
    <dbReference type="NCBI Taxonomy" id="2589797"/>
    <lineage>
        <taxon>Bacteria</taxon>
        <taxon>Bacillati</taxon>
        <taxon>Actinomycetota</taxon>
        <taxon>Actinomycetes</taxon>
        <taxon>Micrococcales</taxon>
        <taxon>Bogoriellaceae</taxon>
        <taxon>Georgenia</taxon>
    </lineage>
</organism>
<dbReference type="PANTHER" id="PTHR43138">
    <property type="entry name" value="ACETYLTRANSFERASE, GNAT FAMILY"/>
    <property type="match status" value="1"/>
</dbReference>
<keyword evidence="2" id="KW-0808">Transferase</keyword>
<proteinExistence type="predicted"/>
<dbReference type="AlphaFoldDB" id="A0A552WMF2"/>
<gene>
    <name evidence="2" type="ORF">FJ693_15555</name>
</gene>
<sequence length="162" mass="17495">MEIREAAAADWPRIWSVMAPVVRAGETYTWDTDTDERTLRATWLHERPPGRTVVAVLDGEVVGTAETHPNYGGGAADVANAGFMVDGGHAGKGIARALAEHVLAAARADGYRAMVFNAVVSSNERAVRLWQSLGFSIVGTVPGAFRRPAGSYVDLHVMHRWL</sequence>
<accession>A0A552WMF2</accession>
<dbReference type="EMBL" id="VJXR01000059">
    <property type="protein sequence ID" value="TRW43958.1"/>
    <property type="molecule type" value="Genomic_DNA"/>
</dbReference>
<dbReference type="PROSITE" id="PS51186">
    <property type="entry name" value="GNAT"/>
    <property type="match status" value="1"/>
</dbReference>
<keyword evidence="3" id="KW-1185">Reference proteome</keyword>